<reference evidence="23" key="1">
    <citation type="submission" date="2019-09" db="EMBL/GenBank/DDBJ databases">
        <title>Draft genome information of white flower Hibiscus syriacus.</title>
        <authorList>
            <person name="Kim Y.-M."/>
        </authorList>
    </citation>
    <scope>NUCLEOTIDE SEQUENCE [LARGE SCALE GENOMIC DNA]</scope>
    <source>
        <strain evidence="23">YM2019G1</strain>
    </source>
</reference>
<evidence type="ECO:0000256" key="1">
    <source>
        <dbReference type="ARBA" id="ARBA00004251"/>
    </source>
</evidence>
<evidence type="ECO:0000256" key="3">
    <source>
        <dbReference type="ARBA" id="ARBA00010217"/>
    </source>
</evidence>
<comment type="catalytic activity">
    <reaction evidence="19">
        <text>L-seryl-[protein] + ATP = O-phospho-L-seryl-[protein] + ADP + H(+)</text>
        <dbReference type="Rhea" id="RHEA:17989"/>
        <dbReference type="Rhea" id="RHEA-COMP:9863"/>
        <dbReference type="Rhea" id="RHEA-COMP:11604"/>
        <dbReference type="ChEBI" id="CHEBI:15378"/>
        <dbReference type="ChEBI" id="CHEBI:29999"/>
        <dbReference type="ChEBI" id="CHEBI:30616"/>
        <dbReference type="ChEBI" id="CHEBI:83421"/>
        <dbReference type="ChEBI" id="CHEBI:456216"/>
        <dbReference type="EC" id="2.7.11.1"/>
    </reaction>
</comment>
<keyword evidence="16 23" id="KW-0675">Receptor</keyword>
<keyword evidence="12 23" id="KW-0418">Kinase</keyword>
<keyword evidence="5" id="KW-1003">Cell membrane</keyword>
<name>A0A6A3CJC6_HIBSY</name>
<evidence type="ECO:0000256" key="11">
    <source>
        <dbReference type="ARBA" id="ARBA00022741"/>
    </source>
</evidence>
<dbReference type="PROSITE" id="PS00108">
    <property type="entry name" value="PROTEIN_KINASE_ST"/>
    <property type="match status" value="1"/>
</dbReference>
<dbReference type="InterPro" id="IPR000719">
    <property type="entry name" value="Prot_kinase_dom"/>
</dbReference>
<comment type="similarity">
    <text evidence="3">In the C-terminal section; belongs to the protein kinase superfamily. Ser/Thr protein kinase family.</text>
</comment>
<dbReference type="PANTHER" id="PTHR27007">
    <property type="match status" value="1"/>
</dbReference>
<evidence type="ECO:0000256" key="8">
    <source>
        <dbReference type="ARBA" id="ARBA00022692"/>
    </source>
</evidence>
<evidence type="ECO:0000256" key="20">
    <source>
        <dbReference type="PROSITE-ProRule" id="PRU10141"/>
    </source>
</evidence>
<dbReference type="AlphaFoldDB" id="A0A6A3CJC6"/>
<dbReference type="SUPFAM" id="SSF49899">
    <property type="entry name" value="Concanavalin A-like lectins/glucanases"/>
    <property type="match status" value="1"/>
</dbReference>
<dbReference type="CDD" id="cd06899">
    <property type="entry name" value="lectin_legume_LecRK_Arcelin_ConA"/>
    <property type="match status" value="1"/>
</dbReference>
<evidence type="ECO:0000256" key="15">
    <source>
        <dbReference type="ARBA" id="ARBA00023136"/>
    </source>
</evidence>
<comment type="caution">
    <text evidence="23">The sequence shown here is derived from an EMBL/GenBank/DDBJ whole genome shotgun (WGS) entry which is preliminary data.</text>
</comment>
<evidence type="ECO:0000256" key="14">
    <source>
        <dbReference type="ARBA" id="ARBA00022989"/>
    </source>
</evidence>
<protein>
    <recommendedName>
        <fullName evidence="4">non-specific serine/threonine protein kinase</fullName>
        <ecNumber evidence="4">2.7.11.1</ecNumber>
    </recommendedName>
</protein>
<keyword evidence="10" id="KW-0430">Lectin</keyword>
<dbReference type="SUPFAM" id="SSF56112">
    <property type="entry name" value="Protein kinase-like (PK-like)"/>
    <property type="match status" value="2"/>
</dbReference>
<feature type="domain" description="Protein kinase" evidence="22">
    <location>
        <begin position="549"/>
        <end position="825"/>
    </location>
</feature>
<dbReference type="Gene3D" id="2.60.120.200">
    <property type="match status" value="1"/>
</dbReference>
<dbReference type="FunFam" id="1.10.510.10:FF:000108">
    <property type="entry name" value="L-type lectin-domain containing receptor kinase S.4"/>
    <property type="match status" value="1"/>
</dbReference>
<dbReference type="PROSITE" id="PS00107">
    <property type="entry name" value="PROTEIN_KINASE_ATP"/>
    <property type="match status" value="1"/>
</dbReference>
<keyword evidence="13 20" id="KW-0067">ATP-binding</keyword>
<evidence type="ECO:0000256" key="7">
    <source>
        <dbReference type="ARBA" id="ARBA00022679"/>
    </source>
</evidence>
<evidence type="ECO:0000256" key="16">
    <source>
        <dbReference type="ARBA" id="ARBA00023170"/>
    </source>
</evidence>
<sequence>MGRLRHRNLVQLLGYCWRKFSWSSIALLYLHEEWEQVVLHRVVKASNILLDGNFNGRLGDFGLAKLYDHVSNPSTTRVVGTVGYIAPELARTGKATTSTNVFAFGTFILELASGPILDAADPRLVGEYVTDEMKLILKLGILCMNPRAANRPSTRQMVQHLDGNSTLPETPPDGTRIDMMTVENVLIALQRKLFNDIFLMAAAFTYLHLWLFSCLAVIPIAKAQDPSQFIYNHGFGHANLQLDGSAKIFSNGLLQLTNTSRRQIGHAFYPSPMNFTASSSSTSAPYLSFSTNFVIAIVPGSKEASGHGIAFVIAESTDFSHAGASQYLGLVNESTNGNSSNHFFAVEFDTMFSLPSDNIDDNHVGIDLNGVQSYQSAASAYFSNEERKNISLYLKNGNPIQVWIDFDGEKLLNVTLAPENIPKPNQPLLSTSIDLSDILMDTMYVGFSAATGTLPESCSHYIMGWSFNRSGEAQSLDISELPELPKNGGRSNTVLSISIIAAIVFLLIIIGTACVYRRKKYEEVKEEWEKEYGPQRFSYKTLYIATKGFKDKQLLGAGGFGKVYKGTLANSTEQIAVKKVSHETDQGMKEFVSEIVSMGRLRHKNLVRLLGYCRRKKELLLVYERMENGSLDKFLFNDDKPTLHWFQRFQIIKGVASALLYLHEDWEQVVLHRDIKASNVLLDSDLNGRLGDFGLARLYDRDGDPQTTRLVGTLGYLDPELTRTGKATKAADMFAFGAFLLEVACGRKPFDPNKPPQEIFLVDVVKRCWKRDAIIDAIDPRLQGIYVVEEMEKVLKIGLLCSNPKPELRPTIKQVVQYLEGNASLPDIPLDTVQNTPSSILETVSQSTEINISTANNLASDCIISFSSVGQGLSLNSLSSTDSLLLTGR</sequence>
<organism evidence="23 24">
    <name type="scientific">Hibiscus syriacus</name>
    <name type="common">Rose of Sharon</name>
    <dbReference type="NCBI Taxonomy" id="106335"/>
    <lineage>
        <taxon>Eukaryota</taxon>
        <taxon>Viridiplantae</taxon>
        <taxon>Streptophyta</taxon>
        <taxon>Embryophyta</taxon>
        <taxon>Tracheophyta</taxon>
        <taxon>Spermatophyta</taxon>
        <taxon>Magnoliopsida</taxon>
        <taxon>eudicotyledons</taxon>
        <taxon>Gunneridae</taxon>
        <taxon>Pentapetalae</taxon>
        <taxon>rosids</taxon>
        <taxon>malvids</taxon>
        <taxon>Malvales</taxon>
        <taxon>Malvaceae</taxon>
        <taxon>Malvoideae</taxon>
        <taxon>Hibiscus</taxon>
    </lineage>
</organism>
<dbReference type="Gene3D" id="1.10.510.10">
    <property type="entry name" value="Transferase(Phosphotransferase) domain 1"/>
    <property type="match status" value="2"/>
</dbReference>
<evidence type="ECO:0000256" key="17">
    <source>
        <dbReference type="ARBA" id="ARBA00023180"/>
    </source>
</evidence>
<keyword evidence="17" id="KW-0325">Glycoprotein</keyword>
<dbReference type="Gene3D" id="3.30.200.20">
    <property type="entry name" value="Phosphorylase Kinase, domain 1"/>
    <property type="match status" value="1"/>
</dbReference>
<dbReference type="GO" id="GO:0005524">
    <property type="term" value="F:ATP binding"/>
    <property type="evidence" value="ECO:0007669"/>
    <property type="project" value="UniProtKB-UniRule"/>
</dbReference>
<keyword evidence="24" id="KW-1185">Reference proteome</keyword>
<keyword evidence="8 21" id="KW-0812">Transmembrane</keyword>
<accession>A0A6A3CJC6</accession>
<dbReference type="InterPro" id="IPR011009">
    <property type="entry name" value="Kinase-like_dom_sf"/>
</dbReference>
<evidence type="ECO:0000259" key="22">
    <source>
        <dbReference type="PROSITE" id="PS50011"/>
    </source>
</evidence>
<evidence type="ECO:0000256" key="10">
    <source>
        <dbReference type="ARBA" id="ARBA00022734"/>
    </source>
</evidence>
<keyword evidence="11 20" id="KW-0547">Nucleotide-binding</keyword>
<keyword evidence="14 21" id="KW-1133">Transmembrane helix</keyword>
<evidence type="ECO:0000256" key="18">
    <source>
        <dbReference type="ARBA" id="ARBA00047899"/>
    </source>
</evidence>
<evidence type="ECO:0000256" key="12">
    <source>
        <dbReference type="ARBA" id="ARBA00022777"/>
    </source>
</evidence>
<dbReference type="Pfam" id="PF00069">
    <property type="entry name" value="Pkinase"/>
    <property type="match status" value="2"/>
</dbReference>
<proteinExistence type="inferred from homology"/>
<dbReference type="InterPro" id="IPR050528">
    <property type="entry name" value="L-type_Lectin-RKs"/>
</dbReference>
<evidence type="ECO:0000313" key="23">
    <source>
        <dbReference type="EMBL" id="KAE8729460.1"/>
    </source>
</evidence>
<evidence type="ECO:0000256" key="5">
    <source>
        <dbReference type="ARBA" id="ARBA00022475"/>
    </source>
</evidence>
<keyword evidence="15 21" id="KW-0472">Membrane</keyword>
<keyword evidence="6" id="KW-0723">Serine/threonine-protein kinase</keyword>
<dbReference type="EMBL" id="VEPZ02000229">
    <property type="protein sequence ID" value="KAE8729460.1"/>
    <property type="molecule type" value="Genomic_DNA"/>
</dbReference>
<dbReference type="GO" id="GO:0030246">
    <property type="term" value="F:carbohydrate binding"/>
    <property type="evidence" value="ECO:0007669"/>
    <property type="project" value="UniProtKB-KW"/>
</dbReference>
<dbReference type="SMART" id="SM00220">
    <property type="entry name" value="S_TKc"/>
    <property type="match status" value="1"/>
</dbReference>
<feature type="binding site" evidence="20">
    <location>
        <position position="579"/>
    </location>
    <ligand>
        <name>ATP</name>
        <dbReference type="ChEBI" id="CHEBI:30616"/>
    </ligand>
</feature>
<dbReference type="InterPro" id="IPR001220">
    <property type="entry name" value="Legume_lectin_dom"/>
</dbReference>
<dbReference type="InterPro" id="IPR013320">
    <property type="entry name" value="ConA-like_dom_sf"/>
</dbReference>
<evidence type="ECO:0000256" key="2">
    <source>
        <dbReference type="ARBA" id="ARBA00008536"/>
    </source>
</evidence>
<comment type="similarity">
    <text evidence="2">In the N-terminal section; belongs to the leguminous lectin family.</text>
</comment>
<evidence type="ECO:0000256" key="9">
    <source>
        <dbReference type="ARBA" id="ARBA00022729"/>
    </source>
</evidence>
<keyword evidence="7" id="KW-0808">Transferase</keyword>
<evidence type="ECO:0000256" key="6">
    <source>
        <dbReference type="ARBA" id="ARBA00022527"/>
    </source>
</evidence>
<feature type="transmembrane region" description="Helical" evidence="21">
    <location>
        <begin position="494"/>
        <end position="516"/>
    </location>
</feature>
<evidence type="ECO:0000256" key="13">
    <source>
        <dbReference type="ARBA" id="ARBA00022840"/>
    </source>
</evidence>
<dbReference type="InterPro" id="IPR008271">
    <property type="entry name" value="Ser/Thr_kinase_AS"/>
</dbReference>
<keyword evidence="9" id="KW-0732">Signal</keyword>
<dbReference type="GO" id="GO:0005886">
    <property type="term" value="C:plasma membrane"/>
    <property type="evidence" value="ECO:0007669"/>
    <property type="project" value="UniProtKB-SubCell"/>
</dbReference>
<dbReference type="PROSITE" id="PS50011">
    <property type="entry name" value="PROTEIN_KINASE_DOM"/>
    <property type="match status" value="2"/>
</dbReference>
<dbReference type="CDD" id="cd14066">
    <property type="entry name" value="STKc_IRAK"/>
    <property type="match status" value="1"/>
</dbReference>
<dbReference type="FunFam" id="3.30.200.20:FF:000112">
    <property type="entry name" value="Lectin-domain containing receptor kinase A4.3"/>
    <property type="match status" value="1"/>
</dbReference>
<comment type="catalytic activity">
    <reaction evidence="18">
        <text>L-threonyl-[protein] + ATP = O-phospho-L-threonyl-[protein] + ADP + H(+)</text>
        <dbReference type="Rhea" id="RHEA:46608"/>
        <dbReference type="Rhea" id="RHEA-COMP:11060"/>
        <dbReference type="Rhea" id="RHEA-COMP:11605"/>
        <dbReference type="ChEBI" id="CHEBI:15378"/>
        <dbReference type="ChEBI" id="CHEBI:30013"/>
        <dbReference type="ChEBI" id="CHEBI:30616"/>
        <dbReference type="ChEBI" id="CHEBI:61977"/>
        <dbReference type="ChEBI" id="CHEBI:456216"/>
        <dbReference type="EC" id="2.7.11.1"/>
    </reaction>
</comment>
<gene>
    <name evidence="23" type="ORF">F3Y22_tig00003715pilonHSYRG00209</name>
</gene>
<feature type="transmembrane region" description="Helical" evidence="21">
    <location>
        <begin position="197"/>
        <end position="221"/>
    </location>
</feature>
<evidence type="ECO:0000256" key="21">
    <source>
        <dbReference type="SAM" id="Phobius"/>
    </source>
</evidence>
<dbReference type="EC" id="2.7.11.1" evidence="4"/>
<dbReference type="Proteomes" id="UP000436088">
    <property type="component" value="Unassembled WGS sequence"/>
</dbReference>
<dbReference type="FunFam" id="2.60.120.200:FF:000096">
    <property type="entry name" value="L-type lectin-domain containing receptor kinase V.9"/>
    <property type="match status" value="1"/>
</dbReference>
<comment type="subcellular location">
    <subcellularLocation>
        <location evidence="1">Cell membrane</location>
        <topology evidence="1">Single-pass type I membrane protein</topology>
    </subcellularLocation>
</comment>
<dbReference type="InterPro" id="IPR017441">
    <property type="entry name" value="Protein_kinase_ATP_BS"/>
</dbReference>
<feature type="domain" description="Protein kinase" evidence="22">
    <location>
        <begin position="1"/>
        <end position="167"/>
    </location>
</feature>
<dbReference type="Pfam" id="PF00139">
    <property type="entry name" value="Lectin_legB"/>
    <property type="match status" value="1"/>
</dbReference>
<dbReference type="GO" id="GO:0004674">
    <property type="term" value="F:protein serine/threonine kinase activity"/>
    <property type="evidence" value="ECO:0007669"/>
    <property type="project" value="UniProtKB-KW"/>
</dbReference>
<evidence type="ECO:0000256" key="19">
    <source>
        <dbReference type="ARBA" id="ARBA00048679"/>
    </source>
</evidence>
<evidence type="ECO:0000313" key="24">
    <source>
        <dbReference type="Proteomes" id="UP000436088"/>
    </source>
</evidence>
<evidence type="ECO:0000256" key="4">
    <source>
        <dbReference type="ARBA" id="ARBA00012513"/>
    </source>
</evidence>